<feature type="compositionally biased region" description="Polar residues" evidence="1">
    <location>
        <begin position="1"/>
        <end position="10"/>
    </location>
</feature>
<protein>
    <submittedName>
        <fullName evidence="2">GL19932</fullName>
    </submittedName>
</protein>
<dbReference type="Proteomes" id="UP000008744">
    <property type="component" value="Unassembled WGS sequence"/>
</dbReference>
<evidence type="ECO:0000256" key="1">
    <source>
        <dbReference type="SAM" id="MobiDB-lite"/>
    </source>
</evidence>
<reference evidence="2 3" key="1">
    <citation type="journal article" date="2007" name="Nature">
        <title>Evolution of genes and genomes on the Drosophila phylogeny.</title>
        <authorList>
            <consortium name="Drosophila 12 Genomes Consortium"/>
            <person name="Clark A.G."/>
            <person name="Eisen M.B."/>
            <person name="Smith D.R."/>
            <person name="Bergman C.M."/>
            <person name="Oliver B."/>
            <person name="Markow T.A."/>
            <person name="Kaufman T.C."/>
            <person name="Kellis M."/>
            <person name="Gelbart W."/>
            <person name="Iyer V.N."/>
            <person name="Pollard D.A."/>
            <person name="Sackton T.B."/>
            <person name="Larracuente A.M."/>
            <person name="Singh N.D."/>
            <person name="Abad J.P."/>
            <person name="Abt D.N."/>
            <person name="Adryan B."/>
            <person name="Aguade M."/>
            <person name="Akashi H."/>
            <person name="Anderson W.W."/>
            <person name="Aquadro C.F."/>
            <person name="Ardell D.H."/>
            <person name="Arguello R."/>
            <person name="Artieri C.G."/>
            <person name="Barbash D.A."/>
            <person name="Barker D."/>
            <person name="Barsanti P."/>
            <person name="Batterham P."/>
            <person name="Batzoglou S."/>
            <person name="Begun D."/>
            <person name="Bhutkar A."/>
            <person name="Blanco E."/>
            <person name="Bosak S.A."/>
            <person name="Bradley R.K."/>
            <person name="Brand A.D."/>
            <person name="Brent M.R."/>
            <person name="Brooks A.N."/>
            <person name="Brown R.H."/>
            <person name="Butlin R.K."/>
            <person name="Caggese C."/>
            <person name="Calvi B.R."/>
            <person name="Bernardo de Carvalho A."/>
            <person name="Caspi A."/>
            <person name="Castrezana S."/>
            <person name="Celniker S.E."/>
            <person name="Chang J.L."/>
            <person name="Chapple C."/>
            <person name="Chatterji S."/>
            <person name="Chinwalla A."/>
            <person name="Civetta A."/>
            <person name="Clifton S.W."/>
            <person name="Comeron J.M."/>
            <person name="Costello J.C."/>
            <person name="Coyne J.A."/>
            <person name="Daub J."/>
            <person name="David R.G."/>
            <person name="Delcher A.L."/>
            <person name="Delehaunty K."/>
            <person name="Do C.B."/>
            <person name="Ebling H."/>
            <person name="Edwards K."/>
            <person name="Eickbush T."/>
            <person name="Evans J.D."/>
            <person name="Filipski A."/>
            <person name="Findeiss S."/>
            <person name="Freyhult E."/>
            <person name="Fulton L."/>
            <person name="Fulton R."/>
            <person name="Garcia A.C."/>
            <person name="Gardiner A."/>
            <person name="Garfield D.A."/>
            <person name="Garvin B.E."/>
            <person name="Gibson G."/>
            <person name="Gilbert D."/>
            <person name="Gnerre S."/>
            <person name="Godfrey J."/>
            <person name="Good R."/>
            <person name="Gotea V."/>
            <person name="Gravely B."/>
            <person name="Greenberg A.J."/>
            <person name="Griffiths-Jones S."/>
            <person name="Gross S."/>
            <person name="Guigo R."/>
            <person name="Gustafson E.A."/>
            <person name="Haerty W."/>
            <person name="Hahn M.W."/>
            <person name="Halligan D.L."/>
            <person name="Halpern A.L."/>
            <person name="Halter G.M."/>
            <person name="Han M.V."/>
            <person name="Heger A."/>
            <person name="Hillier L."/>
            <person name="Hinrichs A.S."/>
            <person name="Holmes I."/>
            <person name="Hoskins R.A."/>
            <person name="Hubisz M.J."/>
            <person name="Hultmark D."/>
            <person name="Huntley M.A."/>
            <person name="Jaffe D.B."/>
            <person name="Jagadeeshan S."/>
            <person name="Jeck W.R."/>
            <person name="Johnson J."/>
            <person name="Jones C.D."/>
            <person name="Jordan W.C."/>
            <person name="Karpen G.H."/>
            <person name="Kataoka E."/>
            <person name="Keightley P.D."/>
            <person name="Kheradpour P."/>
            <person name="Kirkness E.F."/>
            <person name="Koerich L.B."/>
            <person name="Kristiansen K."/>
            <person name="Kudrna D."/>
            <person name="Kulathinal R.J."/>
            <person name="Kumar S."/>
            <person name="Kwok R."/>
            <person name="Lander E."/>
            <person name="Langley C.H."/>
            <person name="Lapoint R."/>
            <person name="Lazzaro B.P."/>
            <person name="Lee S.J."/>
            <person name="Levesque L."/>
            <person name="Li R."/>
            <person name="Lin C.F."/>
            <person name="Lin M.F."/>
            <person name="Lindblad-Toh K."/>
            <person name="Llopart A."/>
            <person name="Long M."/>
            <person name="Low L."/>
            <person name="Lozovsky E."/>
            <person name="Lu J."/>
            <person name="Luo M."/>
            <person name="Machado C.A."/>
            <person name="Makalowski W."/>
            <person name="Marzo M."/>
            <person name="Matsuda M."/>
            <person name="Matzkin L."/>
            <person name="McAllister B."/>
            <person name="McBride C.S."/>
            <person name="McKernan B."/>
            <person name="McKernan K."/>
            <person name="Mendez-Lago M."/>
            <person name="Minx P."/>
            <person name="Mollenhauer M.U."/>
            <person name="Montooth K."/>
            <person name="Mount S.M."/>
            <person name="Mu X."/>
            <person name="Myers E."/>
            <person name="Negre B."/>
            <person name="Newfeld S."/>
            <person name="Nielsen R."/>
            <person name="Noor M.A."/>
            <person name="O'Grady P."/>
            <person name="Pachter L."/>
            <person name="Papaceit M."/>
            <person name="Parisi M.J."/>
            <person name="Parisi M."/>
            <person name="Parts L."/>
            <person name="Pedersen J.S."/>
            <person name="Pesole G."/>
            <person name="Phillippy A.M."/>
            <person name="Ponting C.P."/>
            <person name="Pop M."/>
            <person name="Porcelli D."/>
            <person name="Powell J.R."/>
            <person name="Prohaska S."/>
            <person name="Pruitt K."/>
            <person name="Puig M."/>
            <person name="Quesneville H."/>
            <person name="Ram K.R."/>
            <person name="Rand D."/>
            <person name="Rasmussen M.D."/>
            <person name="Reed L.K."/>
            <person name="Reenan R."/>
            <person name="Reily A."/>
            <person name="Remington K.A."/>
            <person name="Rieger T.T."/>
            <person name="Ritchie M.G."/>
            <person name="Robin C."/>
            <person name="Rogers Y.H."/>
            <person name="Rohde C."/>
            <person name="Rozas J."/>
            <person name="Rubenfield M.J."/>
            <person name="Ruiz A."/>
            <person name="Russo S."/>
            <person name="Salzberg S.L."/>
            <person name="Sanchez-Gracia A."/>
            <person name="Saranga D.J."/>
            <person name="Sato H."/>
            <person name="Schaeffer S.W."/>
            <person name="Schatz M.C."/>
            <person name="Schlenke T."/>
            <person name="Schwartz R."/>
            <person name="Segarra C."/>
            <person name="Singh R.S."/>
            <person name="Sirot L."/>
            <person name="Sirota M."/>
            <person name="Sisneros N.B."/>
            <person name="Smith C.D."/>
            <person name="Smith T.F."/>
            <person name="Spieth J."/>
            <person name="Stage D.E."/>
            <person name="Stark A."/>
            <person name="Stephan W."/>
            <person name="Strausberg R.L."/>
            <person name="Strempel S."/>
            <person name="Sturgill D."/>
            <person name="Sutton G."/>
            <person name="Sutton G.G."/>
            <person name="Tao W."/>
            <person name="Teichmann S."/>
            <person name="Tobari Y.N."/>
            <person name="Tomimura Y."/>
            <person name="Tsolas J.M."/>
            <person name="Valente V.L."/>
            <person name="Venter E."/>
            <person name="Venter J.C."/>
            <person name="Vicario S."/>
            <person name="Vieira F.G."/>
            <person name="Vilella A.J."/>
            <person name="Villasante A."/>
            <person name="Walenz B."/>
            <person name="Wang J."/>
            <person name="Wasserman M."/>
            <person name="Watts T."/>
            <person name="Wilson D."/>
            <person name="Wilson R.K."/>
            <person name="Wing R.A."/>
            <person name="Wolfner M.F."/>
            <person name="Wong A."/>
            <person name="Wong G.K."/>
            <person name="Wu C.I."/>
            <person name="Wu G."/>
            <person name="Yamamoto D."/>
            <person name="Yang H.P."/>
            <person name="Yang S.P."/>
            <person name="Yorke J.A."/>
            <person name="Yoshida K."/>
            <person name="Zdobnov E."/>
            <person name="Zhang P."/>
            <person name="Zhang Y."/>
            <person name="Zimin A.V."/>
            <person name="Baldwin J."/>
            <person name="Abdouelleil A."/>
            <person name="Abdulkadir J."/>
            <person name="Abebe A."/>
            <person name="Abera B."/>
            <person name="Abreu J."/>
            <person name="Acer S.C."/>
            <person name="Aftuck L."/>
            <person name="Alexander A."/>
            <person name="An P."/>
            <person name="Anderson E."/>
            <person name="Anderson S."/>
            <person name="Arachi H."/>
            <person name="Azer M."/>
            <person name="Bachantsang P."/>
            <person name="Barry A."/>
            <person name="Bayul T."/>
            <person name="Berlin A."/>
            <person name="Bessette D."/>
            <person name="Bloom T."/>
            <person name="Blye J."/>
            <person name="Boguslavskiy L."/>
            <person name="Bonnet C."/>
            <person name="Boukhgalter B."/>
            <person name="Bourzgui I."/>
            <person name="Brown A."/>
            <person name="Cahill P."/>
            <person name="Channer S."/>
            <person name="Cheshatsang Y."/>
            <person name="Chuda L."/>
            <person name="Citroen M."/>
            <person name="Collymore A."/>
            <person name="Cooke P."/>
            <person name="Costello M."/>
            <person name="D'Aco K."/>
            <person name="Daza R."/>
            <person name="De Haan G."/>
            <person name="DeGray S."/>
            <person name="DeMaso C."/>
            <person name="Dhargay N."/>
            <person name="Dooley K."/>
            <person name="Dooley E."/>
            <person name="Doricent M."/>
            <person name="Dorje P."/>
            <person name="Dorjee K."/>
            <person name="Dupes A."/>
            <person name="Elong R."/>
            <person name="Falk J."/>
            <person name="Farina A."/>
            <person name="Faro S."/>
            <person name="Ferguson D."/>
            <person name="Fisher S."/>
            <person name="Foley C.D."/>
            <person name="Franke A."/>
            <person name="Friedrich D."/>
            <person name="Gadbois L."/>
            <person name="Gearin G."/>
            <person name="Gearin C.R."/>
            <person name="Giannoukos G."/>
            <person name="Goode T."/>
            <person name="Graham J."/>
            <person name="Grandbois E."/>
            <person name="Grewal S."/>
            <person name="Gyaltsen K."/>
            <person name="Hafez N."/>
            <person name="Hagos B."/>
            <person name="Hall J."/>
            <person name="Henson C."/>
            <person name="Hollinger A."/>
            <person name="Honan T."/>
            <person name="Huard M.D."/>
            <person name="Hughes L."/>
            <person name="Hurhula B."/>
            <person name="Husby M.E."/>
            <person name="Kamat A."/>
            <person name="Kanga B."/>
            <person name="Kashin S."/>
            <person name="Khazanovich D."/>
            <person name="Kisner P."/>
            <person name="Lance K."/>
            <person name="Lara M."/>
            <person name="Lee W."/>
            <person name="Lennon N."/>
            <person name="Letendre F."/>
            <person name="LeVine R."/>
            <person name="Lipovsky A."/>
            <person name="Liu X."/>
            <person name="Liu J."/>
            <person name="Liu S."/>
            <person name="Lokyitsang T."/>
            <person name="Lokyitsang Y."/>
            <person name="Lubonja R."/>
            <person name="Lui A."/>
            <person name="MacDonald P."/>
            <person name="Magnisalis V."/>
            <person name="Maru K."/>
            <person name="Matthews C."/>
            <person name="McCusker W."/>
            <person name="McDonough S."/>
            <person name="Mehta T."/>
            <person name="Meldrim J."/>
            <person name="Meneus L."/>
            <person name="Mihai O."/>
            <person name="Mihalev A."/>
            <person name="Mihova T."/>
            <person name="Mittelman R."/>
            <person name="Mlenga V."/>
            <person name="Montmayeur A."/>
            <person name="Mulrain L."/>
            <person name="Navidi A."/>
            <person name="Naylor J."/>
            <person name="Negash T."/>
            <person name="Nguyen T."/>
            <person name="Nguyen N."/>
            <person name="Nicol R."/>
            <person name="Norbu C."/>
            <person name="Norbu N."/>
            <person name="Novod N."/>
            <person name="O'Neill B."/>
            <person name="Osman S."/>
            <person name="Markiewicz E."/>
            <person name="Oyono O.L."/>
            <person name="Patti C."/>
            <person name="Phunkhang P."/>
            <person name="Pierre F."/>
            <person name="Priest M."/>
            <person name="Raghuraman S."/>
            <person name="Rege F."/>
            <person name="Reyes R."/>
            <person name="Rise C."/>
            <person name="Rogov P."/>
            <person name="Ross K."/>
            <person name="Ryan E."/>
            <person name="Settipalli S."/>
            <person name="Shea T."/>
            <person name="Sherpa N."/>
            <person name="Shi L."/>
            <person name="Shih D."/>
            <person name="Sparrow T."/>
            <person name="Spaulding J."/>
            <person name="Stalker J."/>
            <person name="Stange-Thomann N."/>
            <person name="Stavropoulos S."/>
            <person name="Stone C."/>
            <person name="Strader C."/>
            <person name="Tesfaye S."/>
            <person name="Thomson T."/>
            <person name="Thoulutsang Y."/>
            <person name="Thoulutsang D."/>
            <person name="Topham K."/>
            <person name="Topping I."/>
            <person name="Tsamla T."/>
            <person name="Vassiliev H."/>
            <person name="Vo A."/>
            <person name="Wangchuk T."/>
            <person name="Wangdi T."/>
            <person name="Weiand M."/>
            <person name="Wilkinson J."/>
            <person name="Wilson A."/>
            <person name="Yadav S."/>
            <person name="Young G."/>
            <person name="Yu Q."/>
            <person name="Zembek L."/>
            <person name="Zhong D."/>
            <person name="Zimmer A."/>
            <person name="Zwirko Z."/>
            <person name="Jaffe D.B."/>
            <person name="Alvarez P."/>
            <person name="Brockman W."/>
            <person name="Butler J."/>
            <person name="Chin C."/>
            <person name="Gnerre S."/>
            <person name="Grabherr M."/>
            <person name="Kleber M."/>
            <person name="Mauceli E."/>
            <person name="MacCallum I."/>
        </authorList>
    </citation>
    <scope>NUCLEOTIDE SEQUENCE [LARGE SCALE GENOMIC DNA]</scope>
    <source>
        <strain evidence="3">MSH-3 / Tucson 14011-0111.49</strain>
    </source>
</reference>
<evidence type="ECO:0000313" key="3">
    <source>
        <dbReference type="Proteomes" id="UP000008744"/>
    </source>
</evidence>
<accession>B4GYJ7</accession>
<evidence type="ECO:0000313" key="2">
    <source>
        <dbReference type="EMBL" id="EDW27853.1"/>
    </source>
</evidence>
<feature type="compositionally biased region" description="Low complexity" evidence="1">
    <location>
        <begin position="11"/>
        <end position="43"/>
    </location>
</feature>
<sequence length="136" mass="14791">MAAQPSTDQRSPSTSTTTTTPALASASASAPTTTTTPTPTPSTLFRLRRFGFKSLKKLWQWNENRVECGGNLVQVQPQNNSNIRSERAEGEESGADSDSEANDDDGDDDGDIVIAEEPRSDTPKKEEDWDMNWVAA</sequence>
<dbReference type="EMBL" id="CH479197">
    <property type="protein sequence ID" value="EDW27853.1"/>
    <property type="molecule type" value="Genomic_DNA"/>
</dbReference>
<feature type="region of interest" description="Disordered" evidence="1">
    <location>
        <begin position="70"/>
        <end position="136"/>
    </location>
</feature>
<proteinExistence type="predicted"/>
<dbReference type="HOGENOM" id="CLU_1877584_0_0_1"/>
<dbReference type="AlphaFoldDB" id="B4GYJ7"/>
<name>B4GYJ7_DROPE</name>
<keyword evidence="3" id="KW-1185">Reference proteome</keyword>
<feature type="compositionally biased region" description="Basic and acidic residues" evidence="1">
    <location>
        <begin position="116"/>
        <end position="127"/>
    </location>
</feature>
<organism evidence="3">
    <name type="scientific">Drosophila persimilis</name>
    <name type="common">Fruit fly</name>
    <dbReference type="NCBI Taxonomy" id="7234"/>
    <lineage>
        <taxon>Eukaryota</taxon>
        <taxon>Metazoa</taxon>
        <taxon>Ecdysozoa</taxon>
        <taxon>Arthropoda</taxon>
        <taxon>Hexapoda</taxon>
        <taxon>Insecta</taxon>
        <taxon>Pterygota</taxon>
        <taxon>Neoptera</taxon>
        <taxon>Endopterygota</taxon>
        <taxon>Diptera</taxon>
        <taxon>Brachycera</taxon>
        <taxon>Muscomorpha</taxon>
        <taxon>Ephydroidea</taxon>
        <taxon>Drosophilidae</taxon>
        <taxon>Drosophila</taxon>
        <taxon>Sophophora</taxon>
    </lineage>
</organism>
<feature type="region of interest" description="Disordered" evidence="1">
    <location>
        <begin position="1"/>
        <end position="43"/>
    </location>
</feature>
<feature type="compositionally biased region" description="Polar residues" evidence="1">
    <location>
        <begin position="73"/>
        <end position="83"/>
    </location>
</feature>
<gene>
    <name evidence="2" type="primary">Dper\GL19932</name>
    <name evidence="2" type="ORF">Dper_GL19932</name>
</gene>
<feature type="compositionally biased region" description="Acidic residues" evidence="1">
    <location>
        <begin position="91"/>
        <end position="111"/>
    </location>
</feature>